<proteinExistence type="predicted"/>
<feature type="compositionally biased region" description="Low complexity" evidence="1">
    <location>
        <begin position="246"/>
        <end position="257"/>
    </location>
</feature>
<dbReference type="Proteomes" id="UP001553161">
    <property type="component" value="Unassembled WGS sequence"/>
</dbReference>
<comment type="caution">
    <text evidence="3">The sequence shown here is derived from an EMBL/GenBank/DDBJ whole genome shotgun (WGS) entry which is preliminary data.</text>
</comment>
<accession>A0ABV3L539</accession>
<feature type="region of interest" description="Disordered" evidence="1">
    <location>
        <begin position="246"/>
        <end position="270"/>
    </location>
</feature>
<evidence type="ECO:0000256" key="2">
    <source>
        <dbReference type="SAM" id="SignalP"/>
    </source>
</evidence>
<dbReference type="RefSeq" id="WP_366192389.1">
    <property type="nucleotide sequence ID" value="NZ_JBFBVU010000006.1"/>
</dbReference>
<keyword evidence="2" id="KW-0732">Signal</keyword>
<dbReference type="SUPFAM" id="SSF63829">
    <property type="entry name" value="Calcium-dependent phosphotriesterase"/>
    <property type="match status" value="1"/>
</dbReference>
<keyword evidence="4" id="KW-1185">Reference proteome</keyword>
<gene>
    <name evidence="3" type="ORF">AB0T83_07355</name>
</gene>
<dbReference type="Gene3D" id="2.120.10.30">
    <property type="entry name" value="TolB, C-terminal domain"/>
    <property type="match status" value="1"/>
</dbReference>
<sequence length="270" mass="28501">MPIASPLLRTALLVALPLAAPAADLTVLRSFPFPGPSGLAFDPLFCALWVANETDEIALVTLWGAPLRRFRSDLSRVDAIAVTDDHLLLSDGSGRFQEMHRDGTARDTPFRLTREFSDIDGLFVDAASGEIWITDDARAQVARLNAGGGLLARIDGATLTPPMLEPQGLTRDPNTGHLLVVDDADALDSLFEFDATGRLLDVFPLATAAYYDAEGVTLAAAAGLVFVAFDAGNTIVTYDYHPTVPADSPSDSPAADPCSVSGPPRTPLGG</sequence>
<protein>
    <submittedName>
        <fullName evidence="3">Uncharacterized protein</fullName>
    </submittedName>
</protein>
<evidence type="ECO:0000313" key="3">
    <source>
        <dbReference type="EMBL" id="MEV8466596.1"/>
    </source>
</evidence>
<organism evidence="3 4">
    <name type="scientific">Meridianimarinicoccus marinus</name>
    <dbReference type="NCBI Taxonomy" id="3231483"/>
    <lineage>
        <taxon>Bacteria</taxon>
        <taxon>Pseudomonadati</taxon>
        <taxon>Pseudomonadota</taxon>
        <taxon>Alphaproteobacteria</taxon>
        <taxon>Rhodobacterales</taxon>
        <taxon>Paracoccaceae</taxon>
        <taxon>Meridianimarinicoccus</taxon>
    </lineage>
</organism>
<feature type="chain" id="PRO_5046554395" evidence="2">
    <location>
        <begin position="23"/>
        <end position="270"/>
    </location>
</feature>
<evidence type="ECO:0000256" key="1">
    <source>
        <dbReference type="SAM" id="MobiDB-lite"/>
    </source>
</evidence>
<feature type="signal peptide" evidence="2">
    <location>
        <begin position="1"/>
        <end position="22"/>
    </location>
</feature>
<reference evidence="3 4" key="1">
    <citation type="submission" date="2024-07" db="EMBL/GenBank/DDBJ databases">
        <authorList>
            <person name="Kang M."/>
        </authorList>
    </citation>
    <scope>NUCLEOTIDE SEQUENCE [LARGE SCALE GENOMIC DNA]</scope>
    <source>
        <strain evidence="3 4">DFM31</strain>
    </source>
</reference>
<name>A0ABV3L539_9RHOB</name>
<dbReference type="EMBL" id="JBFBVU010000006">
    <property type="protein sequence ID" value="MEV8466596.1"/>
    <property type="molecule type" value="Genomic_DNA"/>
</dbReference>
<dbReference type="InterPro" id="IPR011042">
    <property type="entry name" value="6-blade_b-propeller_TolB-like"/>
</dbReference>
<evidence type="ECO:0000313" key="4">
    <source>
        <dbReference type="Proteomes" id="UP001553161"/>
    </source>
</evidence>